<evidence type="ECO:0000313" key="3">
    <source>
        <dbReference type="Proteomes" id="UP000050416"/>
    </source>
</evidence>
<dbReference type="Proteomes" id="UP000050416">
    <property type="component" value="Unassembled WGS sequence"/>
</dbReference>
<dbReference type="InterPro" id="IPR001296">
    <property type="entry name" value="Glyco_trans_1"/>
</dbReference>
<dbReference type="Gene3D" id="3.40.50.2000">
    <property type="entry name" value="Glycogen Phosphorylase B"/>
    <property type="match status" value="1"/>
</dbReference>
<dbReference type="PANTHER" id="PTHR46660">
    <property type="match status" value="1"/>
</dbReference>
<name>A0A0P8D2W9_9GAMM</name>
<protein>
    <submittedName>
        <fullName evidence="2">Glycosyltransferase</fullName>
    </submittedName>
</protein>
<evidence type="ECO:0000313" key="2">
    <source>
        <dbReference type="EMBL" id="KPQ30079.1"/>
    </source>
</evidence>
<dbReference type="PANTHER" id="PTHR46660:SF2">
    <property type="entry name" value="GLYCOSYLTRANSFERASE 1 DOMAIN-CONTAINING PROTEIN 1"/>
    <property type="match status" value="1"/>
</dbReference>
<dbReference type="AlphaFoldDB" id="A0A0P8D2W9"/>
<comment type="caution">
    <text evidence="2">The sequence shown here is derived from an EMBL/GenBank/DDBJ whole genome shotgun (WGS) entry which is preliminary data.</text>
</comment>
<gene>
    <name evidence="2" type="ORF">HLUCCX14_03070</name>
</gene>
<organism evidence="2 3">
    <name type="scientific">Marinobacter excellens HL-55</name>
    <dbReference type="NCBI Taxonomy" id="1305731"/>
    <lineage>
        <taxon>Bacteria</taxon>
        <taxon>Pseudomonadati</taxon>
        <taxon>Pseudomonadota</taxon>
        <taxon>Gammaproteobacteria</taxon>
        <taxon>Pseudomonadales</taxon>
        <taxon>Marinobacteraceae</taxon>
        <taxon>Marinobacter</taxon>
    </lineage>
</organism>
<dbReference type="EMBL" id="LJZQ01000003">
    <property type="protein sequence ID" value="KPQ30079.1"/>
    <property type="molecule type" value="Genomic_DNA"/>
</dbReference>
<keyword evidence="2" id="KW-0808">Transferase</keyword>
<dbReference type="OrthoDB" id="8563324at2"/>
<dbReference type="InterPro" id="IPR027627">
    <property type="entry name" value="Glycosyltransferase_put"/>
</dbReference>
<feature type="domain" description="Glycosyl transferase family 1" evidence="1">
    <location>
        <begin position="138"/>
        <end position="291"/>
    </location>
</feature>
<dbReference type="PATRIC" id="fig|1305731.5.peg.2521"/>
<dbReference type="STRING" id="1305731.GCA_000934705_01204"/>
<dbReference type="NCBIfam" id="TIGR04348">
    <property type="entry name" value="selenoneine biosynthesis selenosugar synthase SenB"/>
    <property type="match status" value="1"/>
</dbReference>
<dbReference type="Pfam" id="PF00534">
    <property type="entry name" value="Glycos_transf_1"/>
    <property type="match status" value="1"/>
</dbReference>
<dbReference type="GO" id="GO:0016757">
    <property type="term" value="F:glycosyltransferase activity"/>
    <property type="evidence" value="ECO:0007669"/>
    <property type="project" value="InterPro"/>
</dbReference>
<dbReference type="SUPFAM" id="SSF53756">
    <property type="entry name" value="UDP-Glycosyltransferase/glycogen phosphorylase"/>
    <property type="match status" value="1"/>
</dbReference>
<sequence length="326" mass="35714">MKIIIITPAGPDSKAGNRATAVRWQQLLEEAGHQVEVANDYDGEPYDLMIALHAWRSATLVHRFRECWPSHPLIVVLTGTDIYHHQREYPEPTHASMAAANVLIGLHDLVANDIPDQFHSKLITLRQSAPATSIRGGSKAEPGQFNVCVIGHLRAEKDSLRAAWASRLLPDDSRIIVSCAGKPHNDEWRDKALNESKANPRFHWLGELEKPQLENLMAVCNLMVISSVMEGGANVVSEACRAGVPILASDISGNRGLLGDDYPGYFPVGDERALAELMYRVEQSPDLLAALVAKVNDLATTFTPEQERQSLEKALALAVKAVSPEA</sequence>
<reference evidence="2 3" key="1">
    <citation type="submission" date="2015-09" db="EMBL/GenBank/DDBJ databases">
        <title>Identification and resolution of microdiversity through metagenomic sequencing of parallel consortia.</title>
        <authorList>
            <person name="Nelson W.C."/>
            <person name="Romine M.F."/>
            <person name="Lindemann S.R."/>
        </authorList>
    </citation>
    <scope>NUCLEOTIDE SEQUENCE [LARGE SCALE GENOMIC DNA]</scope>
    <source>
        <strain evidence="2">HL-55</strain>
    </source>
</reference>
<proteinExistence type="predicted"/>
<dbReference type="InterPro" id="IPR052622">
    <property type="entry name" value="Glycosyltransferase_G1"/>
</dbReference>
<accession>A0A0P8D2W9</accession>
<dbReference type="CDD" id="cd03801">
    <property type="entry name" value="GT4_PimA-like"/>
    <property type="match status" value="1"/>
</dbReference>
<evidence type="ECO:0000259" key="1">
    <source>
        <dbReference type="Pfam" id="PF00534"/>
    </source>
</evidence>